<dbReference type="STRING" id="1300341.I595_3396"/>
<dbReference type="EMBL" id="LDJX01000008">
    <property type="protein sequence ID" value="KPM30575.1"/>
    <property type="molecule type" value="Genomic_DNA"/>
</dbReference>
<organism evidence="1 2">
    <name type="scientific">Croceitalea dokdonensis DOKDO 023</name>
    <dbReference type="NCBI Taxonomy" id="1300341"/>
    <lineage>
        <taxon>Bacteria</taxon>
        <taxon>Pseudomonadati</taxon>
        <taxon>Bacteroidota</taxon>
        <taxon>Flavobacteriia</taxon>
        <taxon>Flavobacteriales</taxon>
        <taxon>Flavobacteriaceae</taxon>
        <taxon>Croceitalea</taxon>
    </lineage>
</organism>
<name>A0A0P7ARY0_9FLAO</name>
<accession>A0A0P7ARY0</accession>
<protein>
    <submittedName>
        <fullName evidence="1">Uncharacterized protein</fullName>
    </submittedName>
</protein>
<evidence type="ECO:0000313" key="2">
    <source>
        <dbReference type="Proteomes" id="UP000050280"/>
    </source>
</evidence>
<evidence type="ECO:0000313" key="1">
    <source>
        <dbReference type="EMBL" id="KPM30575.1"/>
    </source>
</evidence>
<dbReference type="Proteomes" id="UP000050280">
    <property type="component" value="Unassembled WGS sequence"/>
</dbReference>
<dbReference type="AlphaFoldDB" id="A0A0P7ARY0"/>
<keyword evidence="2" id="KW-1185">Reference proteome</keyword>
<proteinExistence type="predicted"/>
<gene>
    <name evidence="1" type="ORF">I595_3396</name>
</gene>
<comment type="caution">
    <text evidence="1">The sequence shown here is derived from an EMBL/GenBank/DDBJ whole genome shotgun (WGS) entry which is preliminary data.</text>
</comment>
<sequence>MNSNFVRSHYVQKNGIKMVRLKMDALQKIFRILESIPNT</sequence>
<reference evidence="1 2" key="1">
    <citation type="submission" date="2015-09" db="EMBL/GenBank/DDBJ databases">
        <title>Genome sequence of the marine flavobacterium Croceitalea dokdonensis DOKDO 023 that contains proton- and sodium-pumping rhodopsins.</title>
        <authorList>
            <person name="Kwon S.-K."/>
            <person name="Lee H.K."/>
            <person name="Kwak M.-J."/>
            <person name="Kim J.F."/>
        </authorList>
    </citation>
    <scope>NUCLEOTIDE SEQUENCE [LARGE SCALE GENOMIC DNA]</scope>
    <source>
        <strain evidence="1 2">DOKDO 023</strain>
    </source>
</reference>